<accession>A0A8X6MWM9</accession>
<evidence type="ECO:0000256" key="10">
    <source>
        <dbReference type="ARBA" id="ARBA00023242"/>
    </source>
</evidence>
<keyword evidence="9" id="KW-0804">Transcription</keyword>
<dbReference type="AlphaFoldDB" id="A0A8X6MWM9"/>
<dbReference type="GO" id="GO:0000981">
    <property type="term" value="F:DNA-binding transcription factor activity, RNA polymerase II-specific"/>
    <property type="evidence" value="ECO:0007669"/>
    <property type="project" value="TreeGrafter"/>
</dbReference>
<dbReference type="Pfam" id="PF00096">
    <property type="entry name" value="zf-C2H2"/>
    <property type="match status" value="4"/>
</dbReference>
<name>A0A8X6MWM9_NEPPI</name>
<dbReference type="SUPFAM" id="SSF57667">
    <property type="entry name" value="beta-beta-alpha zinc fingers"/>
    <property type="match status" value="3"/>
</dbReference>
<evidence type="ECO:0000256" key="7">
    <source>
        <dbReference type="ARBA" id="ARBA00023015"/>
    </source>
</evidence>
<dbReference type="PANTHER" id="PTHR24408:SF64">
    <property type="entry name" value="LINKING IMMUNITY AND METABOLISM-RELATED"/>
    <property type="match status" value="1"/>
</dbReference>
<evidence type="ECO:0000256" key="2">
    <source>
        <dbReference type="ARBA" id="ARBA00006991"/>
    </source>
</evidence>
<organism evidence="13 14">
    <name type="scientific">Nephila pilipes</name>
    <name type="common">Giant wood spider</name>
    <name type="synonym">Nephila maculata</name>
    <dbReference type="NCBI Taxonomy" id="299642"/>
    <lineage>
        <taxon>Eukaryota</taxon>
        <taxon>Metazoa</taxon>
        <taxon>Ecdysozoa</taxon>
        <taxon>Arthropoda</taxon>
        <taxon>Chelicerata</taxon>
        <taxon>Arachnida</taxon>
        <taxon>Araneae</taxon>
        <taxon>Araneomorphae</taxon>
        <taxon>Entelegynae</taxon>
        <taxon>Araneoidea</taxon>
        <taxon>Nephilidae</taxon>
        <taxon>Nephila</taxon>
    </lineage>
</organism>
<evidence type="ECO:0000259" key="12">
    <source>
        <dbReference type="PROSITE" id="PS50157"/>
    </source>
</evidence>
<evidence type="ECO:0000256" key="1">
    <source>
        <dbReference type="ARBA" id="ARBA00004123"/>
    </source>
</evidence>
<dbReference type="PANTHER" id="PTHR24408">
    <property type="entry name" value="ZINC FINGER PROTEIN"/>
    <property type="match status" value="1"/>
</dbReference>
<keyword evidence="6" id="KW-0862">Zinc</keyword>
<keyword evidence="10" id="KW-0539">Nucleus</keyword>
<evidence type="ECO:0000256" key="3">
    <source>
        <dbReference type="ARBA" id="ARBA00022723"/>
    </source>
</evidence>
<comment type="caution">
    <text evidence="13">The sequence shown here is derived from an EMBL/GenBank/DDBJ whole genome shotgun (WGS) entry which is preliminary data.</text>
</comment>
<reference evidence="13" key="1">
    <citation type="submission" date="2020-08" db="EMBL/GenBank/DDBJ databases">
        <title>Multicomponent nature underlies the extraordinary mechanical properties of spider dragline silk.</title>
        <authorList>
            <person name="Kono N."/>
            <person name="Nakamura H."/>
            <person name="Mori M."/>
            <person name="Yoshida Y."/>
            <person name="Ohtoshi R."/>
            <person name="Malay A.D."/>
            <person name="Moran D.A.P."/>
            <person name="Tomita M."/>
            <person name="Numata K."/>
            <person name="Arakawa K."/>
        </authorList>
    </citation>
    <scope>NUCLEOTIDE SEQUENCE</scope>
</reference>
<evidence type="ECO:0000256" key="9">
    <source>
        <dbReference type="ARBA" id="ARBA00023163"/>
    </source>
</evidence>
<protein>
    <submittedName>
        <fullName evidence="13">Zinc finger protein 227</fullName>
    </submittedName>
</protein>
<dbReference type="OrthoDB" id="6437202at2759"/>
<sequence length="257" mass="29239">MHSGLRIMWALIPAINQNLNVSNVGRNSGSSRGPPMLSCMHCNYTTVHKSNFKAHLRKHTGERPFVCKICGIISGDLRDLPSSGIVSVPDMNRRSFFERADNWDFSNSSELKYPKVIYPCTYCSYSTPYQTNLKNHLRKHTGEKPFVAAKMSFNEQLPVIMKIKTATCSMFVCPYCDYTTPYKTTMKNHIRKHTGERPFVCNTCGKAFTRNRTLQDHVVSHILTKESIKCSICNAAFHTNGALAKHLLRHNKFSEEI</sequence>
<feature type="domain" description="C2H2-type" evidence="12">
    <location>
        <begin position="228"/>
        <end position="255"/>
    </location>
</feature>
<dbReference type="GO" id="GO:0005634">
    <property type="term" value="C:nucleus"/>
    <property type="evidence" value="ECO:0007669"/>
    <property type="project" value="UniProtKB-SubCell"/>
</dbReference>
<keyword evidence="3" id="KW-0479">Metal-binding</keyword>
<dbReference type="EMBL" id="BMAW01097829">
    <property type="protein sequence ID" value="GFS81792.1"/>
    <property type="molecule type" value="Genomic_DNA"/>
</dbReference>
<evidence type="ECO:0000313" key="13">
    <source>
        <dbReference type="EMBL" id="GFS81792.1"/>
    </source>
</evidence>
<feature type="domain" description="C2H2-type" evidence="12">
    <location>
        <begin position="199"/>
        <end position="226"/>
    </location>
</feature>
<feature type="domain" description="C2H2-type" evidence="12">
    <location>
        <begin position="118"/>
        <end position="145"/>
    </location>
</feature>
<evidence type="ECO:0000256" key="5">
    <source>
        <dbReference type="ARBA" id="ARBA00022771"/>
    </source>
</evidence>
<evidence type="ECO:0000313" key="14">
    <source>
        <dbReference type="Proteomes" id="UP000887013"/>
    </source>
</evidence>
<keyword evidence="14" id="KW-1185">Reference proteome</keyword>
<keyword evidence="4" id="KW-0677">Repeat</keyword>
<evidence type="ECO:0000256" key="4">
    <source>
        <dbReference type="ARBA" id="ARBA00022737"/>
    </source>
</evidence>
<dbReference type="GO" id="GO:0043565">
    <property type="term" value="F:sequence-specific DNA binding"/>
    <property type="evidence" value="ECO:0007669"/>
    <property type="project" value="TreeGrafter"/>
</dbReference>
<keyword evidence="7" id="KW-0805">Transcription regulation</keyword>
<dbReference type="SMART" id="SM00355">
    <property type="entry name" value="ZnF_C2H2"/>
    <property type="match status" value="5"/>
</dbReference>
<dbReference type="GO" id="GO:0008270">
    <property type="term" value="F:zinc ion binding"/>
    <property type="evidence" value="ECO:0007669"/>
    <property type="project" value="UniProtKB-KW"/>
</dbReference>
<feature type="domain" description="C2H2-type" evidence="12">
    <location>
        <begin position="171"/>
        <end position="198"/>
    </location>
</feature>
<proteinExistence type="inferred from homology"/>
<gene>
    <name evidence="13" type="primary">ZNF227_103</name>
    <name evidence="13" type="ORF">NPIL_199921</name>
</gene>
<feature type="domain" description="C2H2-type" evidence="12">
    <location>
        <begin position="37"/>
        <end position="64"/>
    </location>
</feature>
<dbReference type="PROSITE" id="PS00028">
    <property type="entry name" value="ZINC_FINGER_C2H2_1"/>
    <property type="match status" value="2"/>
</dbReference>
<dbReference type="InterPro" id="IPR013087">
    <property type="entry name" value="Znf_C2H2_type"/>
</dbReference>
<dbReference type="Proteomes" id="UP000887013">
    <property type="component" value="Unassembled WGS sequence"/>
</dbReference>
<dbReference type="InterPro" id="IPR036236">
    <property type="entry name" value="Znf_C2H2_sf"/>
</dbReference>
<keyword evidence="5 11" id="KW-0863">Zinc-finger</keyword>
<dbReference type="Gene3D" id="3.30.160.60">
    <property type="entry name" value="Classic Zinc Finger"/>
    <property type="match status" value="4"/>
</dbReference>
<dbReference type="FunFam" id="3.30.160.60:FF:000185">
    <property type="entry name" value="zinc finger protein 319"/>
    <property type="match status" value="1"/>
</dbReference>
<comment type="similarity">
    <text evidence="2">Belongs to the krueppel C2H2-type zinc-finger protein family.</text>
</comment>
<evidence type="ECO:0000256" key="6">
    <source>
        <dbReference type="ARBA" id="ARBA00022833"/>
    </source>
</evidence>
<evidence type="ECO:0000256" key="8">
    <source>
        <dbReference type="ARBA" id="ARBA00023125"/>
    </source>
</evidence>
<evidence type="ECO:0000256" key="11">
    <source>
        <dbReference type="PROSITE-ProRule" id="PRU00042"/>
    </source>
</evidence>
<comment type="subcellular location">
    <subcellularLocation>
        <location evidence="1">Nucleus</location>
    </subcellularLocation>
</comment>
<keyword evidence="8" id="KW-0238">DNA-binding</keyword>
<dbReference type="PROSITE" id="PS50157">
    <property type="entry name" value="ZINC_FINGER_C2H2_2"/>
    <property type="match status" value="5"/>
</dbReference>